<gene>
    <name evidence="10" type="ORF">ACFPZN_11895</name>
</gene>
<dbReference type="Pfam" id="PF00441">
    <property type="entry name" value="Acyl-CoA_dh_1"/>
    <property type="match status" value="1"/>
</dbReference>
<keyword evidence="4 6" id="KW-0274">FAD</keyword>
<evidence type="ECO:0000256" key="3">
    <source>
        <dbReference type="ARBA" id="ARBA00022630"/>
    </source>
</evidence>
<dbReference type="PANTHER" id="PTHR43292">
    <property type="entry name" value="ACYL-COA DEHYDROGENASE"/>
    <property type="match status" value="1"/>
</dbReference>
<dbReference type="InterPro" id="IPR046373">
    <property type="entry name" value="Acyl-CoA_Oxase/DH_mid-dom_sf"/>
</dbReference>
<keyword evidence="5 6" id="KW-0560">Oxidoreductase</keyword>
<dbReference type="Gene3D" id="2.40.110.10">
    <property type="entry name" value="Butyryl-CoA Dehydrogenase, subunit A, domain 2"/>
    <property type="match status" value="1"/>
</dbReference>
<evidence type="ECO:0000313" key="11">
    <source>
        <dbReference type="Proteomes" id="UP001596074"/>
    </source>
</evidence>
<dbReference type="Gene3D" id="1.10.540.10">
    <property type="entry name" value="Acyl-CoA dehydrogenase/oxidase, N-terminal domain"/>
    <property type="match status" value="1"/>
</dbReference>
<keyword evidence="3 6" id="KW-0285">Flavoprotein</keyword>
<dbReference type="SUPFAM" id="SSF47203">
    <property type="entry name" value="Acyl-CoA dehydrogenase C-terminal domain-like"/>
    <property type="match status" value="1"/>
</dbReference>
<accession>A0ABW0ZSQ0</accession>
<dbReference type="RefSeq" id="WP_378281937.1">
    <property type="nucleotide sequence ID" value="NZ_JBHSON010000013.1"/>
</dbReference>
<evidence type="ECO:0000259" key="8">
    <source>
        <dbReference type="Pfam" id="PF02770"/>
    </source>
</evidence>
<reference evidence="11" key="1">
    <citation type="journal article" date="2019" name="Int. J. Syst. Evol. Microbiol.">
        <title>The Global Catalogue of Microorganisms (GCM) 10K type strain sequencing project: providing services to taxonomists for standard genome sequencing and annotation.</title>
        <authorList>
            <consortium name="The Broad Institute Genomics Platform"/>
            <consortium name="The Broad Institute Genome Sequencing Center for Infectious Disease"/>
            <person name="Wu L."/>
            <person name="Ma J."/>
        </authorList>
    </citation>
    <scope>NUCLEOTIDE SEQUENCE [LARGE SCALE GENOMIC DNA]</scope>
    <source>
        <strain evidence="11">KCTC 42087</strain>
    </source>
</reference>
<evidence type="ECO:0000259" key="7">
    <source>
        <dbReference type="Pfam" id="PF00441"/>
    </source>
</evidence>
<evidence type="ECO:0000256" key="1">
    <source>
        <dbReference type="ARBA" id="ARBA00001974"/>
    </source>
</evidence>
<dbReference type="Pfam" id="PF02770">
    <property type="entry name" value="Acyl-CoA_dh_M"/>
    <property type="match status" value="1"/>
</dbReference>
<dbReference type="InterPro" id="IPR009075">
    <property type="entry name" value="AcylCo_DH/oxidase_C"/>
</dbReference>
<protein>
    <submittedName>
        <fullName evidence="10">Acyl-CoA dehydrogenase family protein</fullName>
    </submittedName>
</protein>
<feature type="domain" description="Acyl-CoA dehydrogenase/oxidase N-terminal" evidence="9">
    <location>
        <begin position="8"/>
        <end position="118"/>
    </location>
</feature>
<dbReference type="Pfam" id="PF02771">
    <property type="entry name" value="Acyl-CoA_dh_N"/>
    <property type="match status" value="1"/>
</dbReference>
<sequence length="393" mass="42985">MNFELGADSEAFRREVAAFLDEHLTPDVRDRVRASGSMHDWELHRALAGRGWLAAGWPKEYGGQGRSPLELMAMREELKKRHAPTEGMGMTVLVARTLLDAGSERMRAEIIPRAINGEILICLGYTEPQGGSDVASARTRAERDGDGWVIDGQKVFTTLAEEAHYVFLLTRTSTEGPKHRGLTMFLVPMDTPGIEVHPIRTLGGERTNTVHYTGVRVPDSARVGAVDGGWDVLMTALTYERSGVGDDSRLLNTIVEAARDAARETEGERGAAHSASIDDPTVRERLARLAIDVEVAKLLGRRSCWIEATGGIPTVEASMHKLFHAESRLRFSSVLLDLLGPRGLREVGDPLAVAGGAFAEEFRHAVIMPIWGGSSEVQRRIIAERGLGLPRSQ</sequence>
<evidence type="ECO:0000256" key="4">
    <source>
        <dbReference type="ARBA" id="ARBA00022827"/>
    </source>
</evidence>
<organism evidence="10 11">
    <name type="scientific">Actinomadura rugatobispora</name>
    <dbReference type="NCBI Taxonomy" id="1994"/>
    <lineage>
        <taxon>Bacteria</taxon>
        <taxon>Bacillati</taxon>
        <taxon>Actinomycetota</taxon>
        <taxon>Actinomycetes</taxon>
        <taxon>Streptosporangiales</taxon>
        <taxon>Thermomonosporaceae</taxon>
        <taxon>Actinomadura</taxon>
    </lineage>
</organism>
<comment type="cofactor">
    <cofactor evidence="1 6">
        <name>FAD</name>
        <dbReference type="ChEBI" id="CHEBI:57692"/>
    </cofactor>
</comment>
<dbReference type="InterPro" id="IPR009100">
    <property type="entry name" value="AcylCoA_DH/oxidase_NM_dom_sf"/>
</dbReference>
<feature type="domain" description="Acyl-CoA oxidase/dehydrogenase middle" evidence="8">
    <location>
        <begin position="122"/>
        <end position="207"/>
    </location>
</feature>
<evidence type="ECO:0000256" key="6">
    <source>
        <dbReference type="RuleBase" id="RU362125"/>
    </source>
</evidence>
<evidence type="ECO:0000259" key="9">
    <source>
        <dbReference type="Pfam" id="PF02771"/>
    </source>
</evidence>
<dbReference type="InterPro" id="IPR006091">
    <property type="entry name" value="Acyl-CoA_Oxase/DH_mid-dom"/>
</dbReference>
<feature type="domain" description="Acyl-CoA dehydrogenase/oxidase C-terminal" evidence="7">
    <location>
        <begin position="228"/>
        <end position="386"/>
    </location>
</feature>
<dbReference type="EMBL" id="JBHSON010000013">
    <property type="protein sequence ID" value="MFC5746314.1"/>
    <property type="molecule type" value="Genomic_DNA"/>
</dbReference>
<evidence type="ECO:0000256" key="5">
    <source>
        <dbReference type="ARBA" id="ARBA00023002"/>
    </source>
</evidence>
<dbReference type="InterPro" id="IPR052161">
    <property type="entry name" value="Mycobact_Acyl-CoA_DH"/>
</dbReference>
<dbReference type="InterPro" id="IPR036250">
    <property type="entry name" value="AcylCo_DH-like_C"/>
</dbReference>
<dbReference type="SUPFAM" id="SSF56645">
    <property type="entry name" value="Acyl-CoA dehydrogenase NM domain-like"/>
    <property type="match status" value="1"/>
</dbReference>
<evidence type="ECO:0000256" key="2">
    <source>
        <dbReference type="ARBA" id="ARBA00009347"/>
    </source>
</evidence>
<proteinExistence type="inferred from homology"/>
<dbReference type="Proteomes" id="UP001596074">
    <property type="component" value="Unassembled WGS sequence"/>
</dbReference>
<dbReference type="InterPro" id="IPR013786">
    <property type="entry name" value="AcylCoA_DH/ox_N"/>
</dbReference>
<comment type="similarity">
    <text evidence="2 6">Belongs to the acyl-CoA dehydrogenase family.</text>
</comment>
<evidence type="ECO:0000313" key="10">
    <source>
        <dbReference type="EMBL" id="MFC5746314.1"/>
    </source>
</evidence>
<dbReference type="Gene3D" id="1.20.140.10">
    <property type="entry name" value="Butyryl-CoA Dehydrogenase, subunit A, domain 3"/>
    <property type="match status" value="1"/>
</dbReference>
<keyword evidence="11" id="KW-1185">Reference proteome</keyword>
<dbReference type="PANTHER" id="PTHR43292:SF3">
    <property type="entry name" value="ACYL-COA DEHYDROGENASE FADE29"/>
    <property type="match status" value="1"/>
</dbReference>
<name>A0ABW0ZSQ0_9ACTN</name>
<dbReference type="InterPro" id="IPR037069">
    <property type="entry name" value="AcylCoA_DH/ox_N_sf"/>
</dbReference>
<comment type="caution">
    <text evidence="10">The sequence shown here is derived from an EMBL/GenBank/DDBJ whole genome shotgun (WGS) entry which is preliminary data.</text>
</comment>